<accession>A0ABS4BTY5</accession>
<evidence type="ECO:0000313" key="2">
    <source>
        <dbReference type="Proteomes" id="UP000670776"/>
    </source>
</evidence>
<evidence type="ECO:0000313" key="1">
    <source>
        <dbReference type="EMBL" id="MBP0904026.1"/>
    </source>
</evidence>
<dbReference type="Proteomes" id="UP000670776">
    <property type="component" value="Unassembled WGS sequence"/>
</dbReference>
<dbReference type="RefSeq" id="WP_209654886.1">
    <property type="nucleotide sequence ID" value="NZ_JAGJCB010000007.1"/>
</dbReference>
<keyword evidence="2" id="KW-1185">Reference proteome</keyword>
<protein>
    <submittedName>
        <fullName evidence="1">Uncharacterized protein</fullName>
    </submittedName>
</protein>
<reference evidence="1 2" key="1">
    <citation type="submission" date="2021-04" db="EMBL/GenBank/DDBJ databases">
        <title>Mariniflexile gromovii gen. nov., sp. nov., a gliding bacterium isolated from the sea urchin Strongylocentrotus intermedius.</title>
        <authorList>
            <person name="Ko S."/>
            <person name="Le V."/>
            <person name="Ahn C.-Y."/>
            <person name="Oh H.-M."/>
        </authorList>
    </citation>
    <scope>NUCLEOTIDE SEQUENCE [LARGE SCALE GENOMIC DNA]</scope>
    <source>
        <strain evidence="1 2">KCTC 12570</strain>
    </source>
</reference>
<gene>
    <name evidence="1" type="ORF">J8H85_09310</name>
</gene>
<proteinExistence type="predicted"/>
<name>A0ABS4BTY5_9FLAO</name>
<comment type="caution">
    <text evidence="1">The sequence shown here is derived from an EMBL/GenBank/DDBJ whole genome shotgun (WGS) entry which is preliminary data.</text>
</comment>
<organism evidence="1 2">
    <name type="scientific">Mariniflexile gromovii</name>
    <dbReference type="NCBI Taxonomy" id="362523"/>
    <lineage>
        <taxon>Bacteria</taxon>
        <taxon>Pseudomonadati</taxon>
        <taxon>Bacteroidota</taxon>
        <taxon>Flavobacteriia</taxon>
        <taxon>Flavobacteriales</taxon>
        <taxon>Flavobacteriaceae</taxon>
        <taxon>Mariniflexile</taxon>
    </lineage>
</organism>
<dbReference type="EMBL" id="JAGJCB010000007">
    <property type="protein sequence ID" value="MBP0904026.1"/>
    <property type="molecule type" value="Genomic_DNA"/>
</dbReference>
<sequence length="115" mass="13193">MLGFKYFICSLFLWLSFSSPQEFYGASSNIDIKVDSITSSNGNKHQALIVDGYLEINQANWSFKTFKIPFIPINYKVLLSIAESYDFKLLYLEIGKNIPLKLTSSTLIFPFHCFT</sequence>